<dbReference type="FunFam" id="3.40.50.620:FF:000264">
    <property type="entry name" value="Diphthine--ammonia ligase"/>
    <property type="match status" value="1"/>
</dbReference>
<dbReference type="CDD" id="cd06155">
    <property type="entry name" value="eu_AANH_C_1"/>
    <property type="match status" value="1"/>
</dbReference>
<dbReference type="CDD" id="cd01994">
    <property type="entry name" value="AANH_PF0828-like"/>
    <property type="match status" value="1"/>
</dbReference>
<dbReference type="Proteomes" id="UP001161438">
    <property type="component" value="Chromosome 12"/>
</dbReference>
<comment type="catalytic activity">
    <reaction evidence="5">
        <text>diphthine-[translation elongation factor 2] + NH4(+) + ATP = diphthamide-[translation elongation factor 2] + AMP + diphosphate + H(+)</text>
        <dbReference type="Rhea" id="RHEA:19753"/>
        <dbReference type="Rhea" id="RHEA-COMP:10172"/>
        <dbReference type="Rhea" id="RHEA-COMP:10174"/>
        <dbReference type="ChEBI" id="CHEBI:15378"/>
        <dbReference type="ChEBI" id="CHEBI:16692"/>
        <dbReference type="ChEBI" id="CHEBI:28938"/>
        <dbReference type="ChEBI" id="CHEBI:30616"/>
        <dbReference type="ChEBI" id="CHEBI:33019"/>
        <dbReference type="ChEBI" id="CHEBI:82696"/>
        <dbReference type="ChEBI" id="CHEBI:456215"/>
        <dbReference type="EC" id="6.3.1.14"/>
    </reaction>
</comment>
<organism evidence="7 8">
    <name type="scientific">Saccharomyces mikatae IFO 1815</name>
    <dbReference type="NCBI Taxonomy" id="226126"/>
    <lineage>
        <taxon>Eukaryota</taxon>
        <taxon>Fungi</taxon>
        <taxon>Dikarya</taxon>
        <taxon>Ascomycota</taxon>
        <taxon>Saccharomycotina</taxon>
        <taxon>Saccharomycetes</taxon>
        <taxon>Saccharomycetales</taxon>
        <taxon>Saccharomycetaceae</taxon>
        <taxon>Saccharomyces</taxon>
    </lineage>
</organism>
<dbReference type="Pfam" id="PF01902">
    <property type="entry name" value="Diphthami_syn_2"/>
    <property type="match status" value="1"/>
</dbReference>
<gene>
    <name evidence="7" type="primary">SMKI12G2080</name>
    <name evidence="7" type="ORF">SMKI_12G2080</name>
</gene>
<dbReference type="PANTHER" id="PTHR12196:SF2">
    <property type="entry name" value="DIPHTHINE--AMMONIA LIGASE"/>
    <property type="match status" value="1"/>
</dbReference>
<dbReference type="EC" id="6.3.1.14" evidence="1"/>
<evidence type="ECO:0000313" key="7">
    <source>
        <dbReference type="EMBL" id="CAI4035070.1"/>
    </source>
</evidence>
<dbReference type="SUPFAM" id="SSF52402">
    <property type="entry name" value="Adenine nucleotide alpha hydrolases-like"/>
    <property type="match status" value="1"/>
</dbReference>
<feature type="domain" description="Diphthamide synthase" evidence="6">
    <location>
        <begin position="1"/>
        <end position="243"/>
    </location>
</feature>
<dbReference type="InterPro" id="IPR014729">
    <property type="entry name" value="Rossmann-like_a/b/a_fold"/>
</dbReference>
<dbReference type="PANTHER" id="PTHR12196">
    <property type="entry name" value="DOMAIN OF UNKNOWN FUNCTION 71 DUF71 -CONTAINING PROTEIN"/>
    <property type="match status" value="1"/>
</dbReference>
<dbReference type="RefSeq" id="XP_056078190.1">
    <property type="nucleotide sequence ID" value="XM_056224254.1"/>
</dbReference>
<dbReference type="Gene3D" id="3.30.1330.40">
    <property type="entry name" value="RutC-like"/>
    <property type="match status" value="2"/>
</dbReference>
<dbReference type="Gene3D" id="3.90.1490.10">
    <property type="entry name" value="putative n-type atp pyrophosphatase, domain 2"/>
    <property type="match status" value="1"/>
</dbReference>
<evidence type="ECO:0000256" key="3">
    <source>
        <dbReference type="ARBA" id="ARBA00029814"/>
    </source>
</evidence>
<accession>A0AA35NBZ6</accession>
<evidence type="ECO:0000256" key="2">
    <source>
        <dbReference type="ARBA" id="ARBA00018426"/>
    </source>
</evidence>
<dbReference type="EMBL" id="OX365768">
    <property type="protein sequence ID" value="CAI4035070.1"/>
    <property type="molecule type" value="Genomic_DNA"/>
</dbReference>
<evidence type="ECO:0000259" key="6">
    <source>
        <dbReference type="Pfam" id="PF01902"/>
    </source>
</evidence>
<dbReference type="SUPFAM" id="SSF55298">
    <property type="entry name" value="YjgF-like"/>
    <property type="match status" value="2"/>
</dbReference>
<dbReference type="GO" id="GO:0017183">
    <property type="term" value="P:protein histidyl modification to diphthamide"/>
    <property type="evidence" value="ECO:0007669"/>
    <property type="project" value="TreeGrafter"/>
</dbReference>
<dbReference type="CDD" id="cd06156">
    <property type="entry name" value="eu_AANH_C_2"/>
    <property type="match status" value="1"/>
</dbReference>
<evidence type="ECO:0000313" key="8">
    <source>
        <dbReference type="Proteomes" id="UP001161438"/>
    </source>
</evidence>
<evidence type="ECO:0000256" key="1">
    <source>
        <dbReference type="ARBA" id="ARBA00012089"/>
    </source>
</evidence>
<dbReference type="Pfam" id="PF01042">
    <property type="entry name" value="Ribonuc_L-PSP"/>
    <property type="match status" value="1"/>
</dbReference>
<reference evidence="7" key="1">
    <citation type="submission" date="2022-10" db="EMBL/GenBank/DDBJ databases">
        <authorList>
            <person name="Byrne P K."/>
        </authorList>
    </citation>
    <scope>NUCLEOTIDE SEQUENCE</scope>
    <source>
        <strain evidence="7">IFO1815</strain>
    </source>
</reference>
<dbReference type="Gene3D" id="3.40.50.620">
    <property type="entry name" value="HUPs"/>
    <property type="match status" value="1"/>
</dbReference>
<name>A0AA35NBZ6_SACMI</name>
<dbReference type="FunFam" id="3.90.1490.10:FF:000003">
    <property type="entry name" value="Diphthine--ammonia ligase"/>
    <property type="match status" value="1"/>
</dbReference>
<dbReference type="FunFam" id="3.30.1330.40:FF:000019">
    <property type="entry name" value="YLR143W-like protein"/>
    <property type="match status" value="1"/>
</dbReference>
<dbReference type="InterPro" id="IPR035959">
    <property type="entry name" value="RutC-like_sf"/>
</dbReference>
<sequence>MKFLALISGGKDSFYNIFHCLKNDHELIALGNLYPKESDKQELDSFMFQTVGHDLIEYYSECVGVPLFRRSILRNTSKNVELNYTATQDDEIEELYTLLKTVKAKIPDLEAVSVGAILSSYQRTRVENVCSRLGLVVLSYLWQRDQAELMSEMCLMSKDINNVENNTNSGNKFDARIIKVAAIGLNDKHLGMSLPQIEPVLHKLNQLYQVHICGEGGEFETMVLDAPFFRHGYLKLTDILKYSDGEVHNARLKVEFRPRHLSKVFLQTQLDQLPVPLSFRSGWEAPTQVSMKKSIEIRERRFEGPTSNTIARTSINKINDKLYISNLQSRESKTVEEQGDDIFSELADILRSNQIPRNHILSSSLLIKDMSNFGRINKIYNEFLDLTKYGPLPPSRACVGSRCLPENCHLQLSVVVDLKNTSNCEINRNKGGLHVQGRSYWAPCNIGPYSQSIWLSTDANQVSYISGQIGLVPQSMKMKEPSTDQTILALQHFDTLCKTIGAQEKLYMTCYISDESILDYVCKTWALYCSRSKYESDLWKNKTDDDKECLIIVKISELPRGAVSEWGGVTCKKLIVDDIDVEEQGGAENKNILHSFRKLNLNIEYFHDIAVSLPGSQKHFTTGFVDDREKLALVLERTSKSAQVTLYYSPGETIAFYHHVEYYPVEKIFDCDGKEHRFALHIRS</sequence>
<dbReference type="GeneID" id="80919924"/>
<keyword evidence="8" id="KW-1185">Reference proteome</keyword>
<proteinExistence type="predicted"/>
<dbReference type="InterPro" id="IPR006175">
    <property type="entry name" value="YjgF/YER057c/UK114"/>
</dbReference>
<dbReference type="AlphaFoldDB" id="A0AA35NBZ6"/>
<evidence type="ECO:0000256" key="5">
    <source>
        <dbReference type="ARBA" id="ARBA00048108"/>
    </source>
</evidence>
<dbReference type="InterPro" id="IPR030662">
    <property type="entry name" value="DPH6/MJ0570"/>
</dbReference>
<protein>
    <recommendedName>
        <fullName evidence="2">Diphthine--ammonia ligase</fullName>
        <ecNumber evidence="1">6.3.1.14</ecNumber>
    </recommendedName>
    <alternativeName>
        <fullName evidence="3">Diphthamide synthase</fullName>
    </alternativeName>
    <alternativeName>
        <fullName evidence="4">Diphthamide synthetase</fullName>
    </alternativeName>
</protein>
<dbReference type="InterPro" id="IPR002761">
    <property type="entry name" value="Diphthami_syn_dom"/>
</dbReference>
<evidence type="ECO:0000256" key="4">
    <source>
        <dbReference type="ARBA" id="ARBA00031552"/>
    </source>
</evidence>
<dbReference type="NCBIfam" id="TIGR00290">
    <property type="entry name" value="MJ0570_dom"/>
    <property type="match status" value="1"/>
</dbReference>
<dbReference type="GO" id="GO:0017178">
    <property type="term" value="F:diphthine-ammonia ligase activity"/>
    <property type="evidence" value="ECO:0007669"/>
    <property type="project" value="UniProtKB-EC"/>
</dbReference>